<feature type="domain" description="Tripartite ATP-independent periplasmic transporters DctQ component" evidence="8">
    <location>
        <begin position="24"/>
        <end position="159"/>
    </location>
</feature>
<keyword evidence="7" id="KW-0997">Cell inner membrane</keyword>
<keyword evidence="10" id="KW-1185">Reference proteome</keyword>
<sequence>MIRLIGKFEWGLAAIGGGMCLLAIMGITVLTVFGRYILQADLIPGGYNMIGGAFFPLLVFWGLPLAHRSGSFPKLEVIDVFLSKHVARAVGAFVLLCELAVYAVLTWYCAKYTITAFEFGRQLQIGTGYWPSWPVVIMAPLSFGIMMIEVVRLLLRDVRAVFN</sequence>
<dbReference type="GO" id="GO:0005886">
    <property type="term" value="C:plasma membrane"/>
    <property type="evidence" value="ECO:0007669"/>
    <property type="project" value="UniProtKB-SubCell"/>
</dbReference>
<keyword evidence="3" id="KW-1003">Cell membrane</keyword>
<feature type="transmembrane region" description="Helical" evidence="7">
    <location>
        <begin position="45"/>
        <end position="66"/>
    </location>
</feature>
<dbReference type="Pfam" id="PF04290">
    <property type="entry name" value="DctQ"/>
    <property type="match status" value="1"/>
</dbReference>
<dbReference type="AlphaFoldDB" id="A0A1H8UPE2"/>
<dbReference type="GO" id="GO:0022857">
    <property type="term" value="F:transmembrane transporter activity"/>
    <property type="evidence" value="ECO:0007669"/>
    <property type="project" value="UniProtKB-UniRule"/>
</dbReference>
<keyword evidence="6 7" id="KW-0472">Membrane</keyword>
<accession>A0A1H8UPE2</accession>
<dbReference type="STRING" id="569882.SAMN04490248_12135"/>
<comment type="function">
    <text evidence="7">Part of the tripartite ATP-independent periplasmic (TRAP) transport system.</text>
</comment>
<dbReference type="RefSeq" id="WP_093119737.1">
    <property type="nucleotide sequence ID" value="NZ_FODS01000021.1"/>
</dbReference>
<keyword evidence="4 7" id="KW-0812">Transmembrane</keyword>
<protein>
    <recommendedName>
        <fullName evidence="7">TRAP transporter small permease protein</fullName>
    </recommendedName>
</protein>
<comment type="subunit">
    <text evidence="7">The complex comprises the extracytoplasmic solute receptor protein and the two transmembrane proteins.</text>
</comment>
<evidence type="ECO:0000313" key="9">
    <source>
        <dbReference type="EMBL" id="SEP04887.1"/>
    </source>
</evidence>
<evidence type="ECO:0000313" key="10">
    <source>
        <dbReference type="Proteomes" id="UP000198893"/>
    </source>
</evidence>
<evidence type="ECO:0000256" key="5">
    <source>
        <dbReference type="ARBA" id="ARBA00022989"/>
    </source>
</evidence>
<evidence type="ECO:0000256" key="4">
    <source>
        <dbReference type="ARBA" id="ARBA00022692"/>
    </source>
</evidence>
<keyword evidence="5 7" id="KW-1133">Transmembrane helix</keyword>
<gene>
    <name evidence="9" type="ORF">SAMN04490248_12135</name>
</gene>
<dbReference type="InterPro" id="IPR055348">
    <property type="entry name" value="DctQ"/>
</dbReference>
<organism evidence="9 10">
    <name type="scientific">Salinihabitans flavidus</name>
    <dbReference type="NCBI Taxonomy" id="569882"/>
    <lineage>
        <taxon>Bacteria</taxon>
        <taxon>Pseudomonadati</taxon>
        <taxon>Pseudomonadota</taxon>
        <taxon>Alphaproteobacteria</taxon>
        <taxon>Rhodobacterales</taxon>
        <taxon>Roseobacteraceae</taxon>
        <taxon>Salinihabitans</taxon>
    </lineage>
</organism>
<dbReference type="OrthoDB" id="7866619at2"/>
<feature type="transmembrane region" description="Helical" evidence="7">
    <location>
        <begin position="12"/>
        <end position="33"/>
    </location>
</feature>
<reference evidence="9 10" key="1">
    <citation type="submission" date="2016-10" db="EMBL/GenBank/DDBJ databases">
        <authorList>
            <person name="de Groot N.N."/>
        </authorList>
    </citation>
    <scope>NUCLEOTIDE SEQUENCE [LARGE SCALE GENOMIC DNA]</scope>
    <source>
        <strain evidence="9 10">DSM 27842</strain>
    </source>
</reference>
<evidence type="ECO:0000259" key="8">
    <source>
        <dbReference type="Pfam" id="PF04290"/>
    </source>
</evidence>
<name>A0A1H8UPE2_9RHOB</name>
<evidence type="ECO:0000256" key="1">
    <source>
        <dbReference type="ARBA" id="ARBA00004651"/>
    </source>
</evidence>
<evidence type="ECO:0000256" key="2">
    <source>
        <dbReference type="ARBA" id="ARBA00022448"/>
    </source>
</evidence>
<evidence type="ECO:0000256" key="6">
    <source>
        <dbReference type="ARBA" id="ARBA00023136"/>
    </source>
</evidence>
<feature type="transmembrane region" description="Helical" evidence="7">
    <location>
        <begin position="86"/>
        <end position="108"/>
    </location>
</feature>
<evidence type="ECO:0000256" key="3">
    <source>
        <dbReference type="ARBA" id="ARBA00022475"/>
    </source>
</evidence>
<dbReference type="EMBL" id="FODS01000021">
    <property type="protein sequence ID" value="SEP04887.1"/>
    <property type="molecule type" value="Genomic_DNA"/>
</dbReference>
<feature type="transmembrane region" description="Helical" evidence="7">
    <location>
        <begin position="128"/>
        <end position="155"/>
    </location>
</feature>
<comment type="similarity">
    <text evidence="7">Belongs to the TRAP transporter small permease family.</text>
</comment>
<comment type="subcellular location">
    <subcellularLocation>
        <location evidence="7">Cell inner membrane</location>
        <topology evidence="7">Multi-pass membrane protein</topology>
    </subcellularLocation>
    <subcellularLocation>
        <location evidence="1">Cell membrane</location>
        <topology evidence="1">Multi-pass membrane protein</topology>
    </subcellularLocation>
</comment>
<evidence type="ECO:0000256" key="7">
    <source>
        <dbReference type="RuleBase" id="RU369079"/>
    </source>
</evidence>
<dbReference type="Proteomes" id="UP000198893">
    <property type="component" value="Unassembled WGS sequence"/>
</dbReference>
<keyword evidence="2 7" id="KW-0813">Transport</keyword>
<proteinExistence type="inferred from homology"/>